<dbReference type="AlphaFoldDB" id="A0A1T4PQW0"/>
<keyword evidence="2" id="KW-1185">Reference proteome</keyword>
<gene>
    <name evidence="1" type="ORF">SAMN02745118_02259</name>
</gene>
<dbReference type="EMBL" id="FUWM01000020">
    <property type="protein sequence ID" value="SJZ93278.1"/>
    <property type="molecule type" value="Genomic_DNA"/>
</dbReference>
<proteinExistence type="predicted"/>
<dbReference type="RefSeq" id="WP_078810701.1">
    <property type="nucleotide sequence ID" value="NZ_FUWM01000020.1"/>
</dbReference>
<dbReference type="STRING" id="142842.SAMN02745118_02259"/>
<accession>A0A1T4PQW0</accession>
<protein>
    <submittedName>
        <fullName evidence="1">Uncharacterized protein</fullName>
    </submittedName>
</protein>
<organism evidence="1 2">
    <name type="scientific">Selenihalanaerobacter shriftii</name>
    <dbReference type="NCBI Taxonomy" id="142842"/>
    <lineage>
        <taxon>Bacteria</taxon>
        <taxon>Bacillati</taxon>
        <taxon>Bacillota</taxon>
        <taxon>Clostridia</taxon>
        <taxon>Halanaerobiales</taxon>
        <taxon>Halobacteroidaceae</taxon>
        <taxon>Selenihalanaerobacter</taxon>
    </lineage>
</organism>
<reference evidence="2" key="1">
    <citation type="submission" date="2017-02" db="EMBL/GenBank/DDBJ databases">
        <authorList>
            <person name="Varghese N."/>
            <person name="Submissions S."/>
        </authorList>
    </citation>
    <scope>NUCLEOTIDE SEQUENCE [LARGE SCALE GENOMIC DNA]</scope>
    <source>
        <strain evidence="2">ATCC BAA-73</strain>
    </source>
</reference>
<evidence type="ECO:0000313" key="1">
    <source>
        <dbReference type="EMBL" id="SJZ93278.1"/>
    </source>
</evidence>
<dbReference type="Proteomes" id="UP000190625">
    <property type="component" value="Unassembled WGS sequence"/>
</dbReference>
<sequence length="175" mass="19860">MKKISNLLILMLVISMLVIPVQAKDIELLSAGTPNAKLDASAIKLESVDYNLGIRSVDVNGNEDMYKHDIDLDEGFRLLDLELTLVPGNDNADKYLDLVKFGLGDVQDPTSTYNLQVKEYGLYDFGVKRTERDYYYNDASKDTKEDAADTRAEYDLTEYDFTRTRDTMHLTISPE</sequence>
<name>A0A1T4PQW0_9FIRM</name>
<evidence type="ECO:0000313" key="2">
    <source>
        <dbReference type="Proteomes" id="UP000190625"/>
    </source>
</evidence>